<feature type="region of interest" description="Disordered" evidence="3">
    <location>
        <begin position="399"/>
        <end position="430"/>
    </location>
</feature>
<sequence length="457" mass="50806">MRDSFRIVCGLLLFAICAFATAAERQPKDRPNVVLIFVDDMGYGDLGCYGNTVHDTPNIDRLAAEGQRWTSFYASGATCVPSRRGLMTGRHPALMGRTKLLEARDKLMPAMFRQHGYKTAILGKWHLAGYPQDFTTSPMHPLECGFDDHFGTPGSNDVPAPQGKVQNRELFDTCDKFTFQVPLIRGREIVEFPANQELFTSRYTAEAVRWIETHKEEPFFLYLAHNMPHAPVFASERFQGQSEGGRYGDVIEEIDWSVGEVVRAIHDAGIEKNTLVVFTSDNGPWSMFGPHGGTAGPLRGEKGTSWEGGYRVPGIFRWTGQIESGVVEGMGANLDLYATFSKLAGGTALDESVTSQAGFISQDLTGTLLRGEPSPRQKWLYGSGGAIAFRSGKYKIHLSSKVRSSNPETRKREPVTKHDPPLLFDLSDDLGEQRDIARERPHVVERLRGEMNAFRAQ</sequence>
<keyword evidence="2" id="KW-0378">Hydrolase</keyword>
<evidence type="ECO:0000313" key="6">
    <source>
        <dbReference type="EMBL" id="CAK9014107.1"/>
    </source>
</evidence>
<dbReference type="Gene3D" id="3.40.720.10">
    <property type="entry name" value="Alkaline Phosphatase, subunit A"/>
    <property type="match status" value="1"/>
</dbReference>
<evidence type="ECO:0000256" key="4">
    <source>
        <dbReference type="SAM" id="SignalP"/>
    </source>
</evidence>
<dbReference type="PANTHER" id="PTHR42693:SF53">
    <property type="entry name" value="ENDO-4-O-SULFATASE"/>
    <property type="match status" value="1"/>
</dbReference>
<feature type="signal peptide" evidence="4">
    <location>
        <begin position="1"/>
        <end position="22"/>
    </location>
</feature>
<dbReference type="CDD" id="cd16026">
    <property type="entry name" value="GALNS_like"/>
    <property type="match status" value="1"/>
</dbReference>
<evidence type="ECO:0000256" key="2">
    <source>
        <dbReference type="ARBA" id="ARBA00022801"/>
    </source>
</evidence>
<feature type="chain" id="PRO_5046964061" evidence="4">
    <location>
        <begin position="23"/>
        <end position="457"/>
    </location>
</feature>
<name>A0ABP0JIW1_9DINO</name>
<proteinExistence type="inferred from homology"/>
<dbReference type="SUPFAM" id="SSF53649">
    <property type="entry name" value="Alkaline phosphatase-like"/>
    <property type="match status" value="1"/>
</dbReference>
<evidence type="ECO:0000313" key="7">
    <source>
        <dbReference type="Proteomes" id="UP001642464"/>
    </source>
</evidence>
<feature type="domain" description="Sulfatase N-terminal" evidence="5">
    <location>
        <begin position="31"/>
        <end position="345"/>
    </location>
</feature>
<dbReference type="InterPro" id="IPR050738">
    <property type="entry name" value="Sulfatase"/>
</dbReference>
<dbReference type="EMBL" id="CAXAMM010007406">
    <property type="protein sequence ID" value="CAK9014107.1"/>
    <property type="molecule type" value="Genomic_DNA"/>
</dbReference>
<evidence type="ECO:0000256" key="1">
    <source>
        <dbReference type="ARBA" id="ARBA00008779"/>
    </source>
</evidence>
<gene>
    <name evidence="6" type="ORF">SCF082_LOCUS12205</name>
</gene>
<evidence type="ECO:0000256" key="3">
    <source>
        <dbReference type="SAM" id="MobiDB-lite"/>
    </source>
</evidence>
<dbReference type="PANTHER" id="PTHR42693">
    <property type="entry name" value="ARYLSULFATASE FAMILY MEMBER"/>
    <property type="match status" value="1"/>
</dbReference>
<reference evidence="6 7" key="1">
    <citation type="submission" date="2024-02" db="EMBL/GenBank/DDBJ databases">
        <authorList>
            <person name="Chen Y."/>
            <person name="Shah S."/>
            <person name="Dougan E. K."/>
            <person name="Thang M."/>
            <person name="Chan C."/>
        </authorList>
    </citation>
    <scope>NUCLEOTIDE SEQUENCE [LARGE SCALE GENOMIC DNA]</scope>
</reference>
<protein>
    <submittedName>
        <fullName evidence="6">Arylsulfatase A (ASA) (Cerebroside-sulfatase)</fullName>
    </submittedName>
</protein>
<dbReference type="Proteomes" id="UP001642464">
    <property type="component" value="Unassembled WGS sequence"/>
</dbReference>
<comment type="caution">
    <text evidence="6">The sequence shown here is derived from an EMBL/GenBank/DDBJ whole genome shotgun (WGS) entry which is preliminary data.</text>
</comment>
<accession>A0ABP0JIW1</accession>
<dbReference type="Gene3D" id="3.30.1120.10">
    <property type="match status" value="1"/>
</dbReference>
<feature type="compositionally biased region" description="Basic and acidic residues" evidence="3">
    <location>
        <begin position="408"/>
        <end position="420"/>
    </location>
</feature>
<evidence type="ECO:0000259" key="5">
    <source>
        <dbReference type="Pfam" id="PF00884"/>
    </source>
</evidence>
<organism evidence="6 7">
    <name type="scientific">Durusdinium trenchii</name>
    <dbReference type="NCBI Taxonomy" id="1381693"/>
    <lineage>
        <taxon>Eukaryota</taxon>
        <taxon>Sar</taxon>
        <taxon>Alveolata</taxon>
        <taxon>Dinophyceae</taxon>
        <taxon>Suessiales</taxon>
        <taxon>Symbiodiniaceae</taxon>
        <taxon>Durusdinium</taxon>
    </lineage>
</organism>
<dbReference type="InterPro" id="IPR000917">
    <property type="entry name" value="Sulfatase_N"/>
</dbReference>
<dbReference type="Pfam" id="PF00884">
    <property type="entry name" value="Sulfatase"/>
    <property type="match status" value="1"/>
</dbReference>
<dbReference type="InterPro" id="IPR017850">
    <property type="entry name" value="Alkaline_phosphatase_core_sf"/>
</dbReference>
<keyword evidence="4" id="KW-0732">Signal</keyword>
<keyword evidence="7" id="KW-1185">Reference proteome</keyword>
<comment type="similarity">
    <text evidence="1">Belongs to the sulfatase family.</text>
</comment>
<dbReference type="Pfam" id="PF14707">
    <property type="entry name" value="Sulfatase_C"/>
    <property type="match status" value="1"/>
</dbReference>